<evidence type="ECO:0000313" key="13">
    <source>
        <dbReference type="Proteomes" id="UP000332933"/>
    </source>
</evidence>
<reference evidence="11" key="2">
    <citation type="submission" date="2019-06" db="EMBL/GenBank/DDBJ databases">
        <title>Genomics analysis of Aphanomyces spp. identifies a new class of oomycete effector associated with host adaptation.</title>
        <authorList>
            <person name="Gaulin E."/>
        </authorList>
    </citation>
    <scope>NUCLEOTIDE SEQUENCE</scope>
    <source>
        <strain evidence="11">CBS 578.67</strain>
    </source>
</reference>
<name>A0A485LAP1_9STRA</name>
<dbReference type="PANTHER" id="PTHR12147">
    <property type="entry name" value="METALLOPEPTIDASE M28 FAMILY MEMBER"/>
    <property type="match status" value="1"/>
</dbReference>
<evidence type="ECO:0000256" key="8">
    <source>
        <dbReference type="ARBA" id="ARBA00043962"/>
    </source>
</evidence>
<proteinExistence type="inferred from homology"/>
<dbReference type="GO" id="GO:0006508">
    <property type="term" value="P:proteolysis"/>
    <property type="evidence" value="ECO:0007669"/>
    <property type="project" value="UniProtKB-KW"/>
</dbReference>
<keyword evidence="5 9" id="KW-0732">Signal</keyword>
<evidence type="ECO:0000313" key="12">
    <source>
        <dbReference type="EMBL" id="VFT94753.1"/>
    </source>
</evidence>
<sequence length="361" mass="39729">MKLASSLIGALVLHSTVATTVEVTTTVDPIASFDDIVGLTLRSFLNFDRRAPARPTPAPLVFSQVYPDVLAFADVVDGINANIHARDLQTSLTTFVHAFQNRQYNSTEGIASAGWIYDHVHALASLRPDLTLSVRKFDHPWGQFSVIARVDPAPTARRHSDVLIVGAHQDSVNWADWKNEHLRAIAPGADDDGSGTITILESLKYLLTSATWHPTRPVEFHWYSGEEEGLLGSKAIAKDYAARKVPVYAQLQQDMTGWVNPDAPPTVTLIDDWTSPALNAFVVKVVDAYLDIPADFKTCGYACSDHASWFDAGFPSSFPYEDKADNPNVHSQRDTLATIDWEHVTQFAKLTVGFVVELTQA</sequence>
<protein>
    <submittedName>
        <fullName evidence="12">Aste57867_18014 protein</fullName>
    </submittedName>
</protein>
<evidence type="ECO:0000259" key="10">
    <source>
        <dbReference type="Pfam" id="PF04389"/>
    </source>
</evidence>
<evidence type="ECO:0000313" key="11">
    <source>
        <dbReference type="EMBL" id="KAF0690612.1"/>
    </source>
</evidence>
<dbReference type="Proteomes" id="UP000332933">
    <property type="component" value="Unassembled WGS sequence"/>
</dbReference>
<dbReference type="AlphaFoldDB" id="A0A485LAP1"/>
<evidence type="ECO:0000256" key="6">
    <source>
        <dbReference type="ARBA" id="ARBA00022801"/>
    </source>
</evidence>
<evidence type="ECO:0000256" key="4">
    <source>
        <dbReference type="ARBA" id="ARBA00022723"/>
    </source>
</evidence>
<gene>
    <name evidence="12" type="primary">Aste57867_18014</name>
    <name evidence="11" type="ORF">As57867_017952</name>
    <name evidence="12" type="ORF">ASTE57867_18014</name>
</gene>
<reference evidence="12 13" key="1">
    <citation type="submission" date="2019-03" db="EMBL/GenBank/DDBJ databases">
        <authorList>
            <person name="Gaulin E."/>
            <person name="Dumas B."/>
        </authorList>
    </citation>
    <scope>NUCLEOTIDE SEQUENCE [LARGE SCALE GENOMIC DNA]</scope>
    <source>
        <strain evidence="12">CBS 568.67</strain>
    </source>
</reference>
<evidence type="ECO:0000256" key="1">
    <source>
        <dbReference type="ARBA" id="ARBA00001947"/>
    </source>
</evidence>
<dbReference type="EMBL" id="CAADRA010006391">
    <property type="protein sequence ID" value="VFT94753.1"/>
    <property type="molecule type" value="Genomic_DNA"/>
</dbReference>
<dbReference type="SUPFAM" id="SSF53187">
    <property type="entry name" value="Zn-dependent exopeptidases"/>
    <property type="match status" value="1"/>
</dbReference>
<dbReference type="Pfam" id="PF04389">
    <property type="entry name" value="Peptidase_M28"/>
    <property type="match status" value="1"/>
</dbReference>
<dbReference type="EMBL" id="VJMH01006370">
    <property type="protein sequence ID" value="KAF0690612.1"/>
    <property type="molecule type" value="Genomic_DNA"/>
</dbReference>
<evidence type="ECO:0000256" key="5">
    <source>
        <dbReference type="ARBA" id="ARBA00022729"/>
    </source>
</evidence>
<feature type="chain" id="PRO_5033826293" evidence="9">
    <location>
        <begin position="19"/>
        <end position="361"/>
    </location>
</feature>
<keyword evidence="6" id="KW-0378">Hydrolase</keyword>
<comment type="similarity">
    <text evidence="8">Belongs to the peptidase M28 family. M28E subfamily.</text>
</comment>
<feature type="domain" description="Peptidase M28" evidence="10">
    <location>
        <begin position="147"/>
        <end position="352"/>
    </location>
</feature>
<keyword evidence="13" id="KW-1185">Reference proteome</keyword>
<evidence type="ECO:0000256" key="2">
    <source>
        <dbReference type="ARBA" id="ARBA00022438"/>
    </source>
</evidence>
<feature type="signal peptide" evidence="9">
    <location>
        <begin position="1"/>
        <end position="18"/>
    </location>
</feature>
<evidence type="ECO:0000256" key="7">
    <source>
        <dbReference type="ARBA" id="ARBA00022833"/>
    </source>
</evidence>
<organism evidence="12 13">
    <name type="scientific">Aphanomyces stellatus</name>
    <dbReference type="NCBI Taxonomy" id="120398"/>
    <lineage>
        <taxon>Eukaryota</taxon>
        <taxon>Sar</taxon>
        <taxon>Stramenopiles</taxon>
        <taxon>Oomycota</taxon>
        <taxon>Saprolegniomycetes</taxon>
        <taxon>Saprolegniales</taxon>
        <taxon>Verrucalvaceae</taxon>
        <taxon>Aphanomyces</taxon>
    </lineage>
</organism>
<dbReference type="GO" id="GO:0004177">
    <property type="term" value="F:aminopeptidase activity"/>
    <property type="evidence" value="ECO:0007669"/>
    <property type="project" value="UniProtKB-KW"/>
</dbReference>
<dbReference type="InterPro" id="IPR007484">
    <property type="entry name" value="Peptidase_M28"/>
</dbReference>
<evidence type="ECO:0000256" key="3">
    <source>
        <dbReference type="ARBA" id="ARBA00022670"/>
    </source>
</evidence>
<accession>A0A485LAP1</accession>
<dbReference type="PANTHER" id="PTHR12147:SF56">
    <property type="entry name" value="AMINOPEPTIDASE YDR415C-RELATED"/>
    <property type="match status" value="1"/>
</dbReference>
<keyword evidence="4" id="KW-0479">Metal-binding</keyword>
<comment type="cofactor">
    <cofactor evidence="1">
        <name>Zn(2+)</name>
        <dbReference type="ChEBI" id="CHEBI:29105"/>
    </cofactor>
</comment>
<keyword evidence="2" id="KW-0031">Aminopeptidase</keyword>
<dbReference type="GO" id="GO:0046872">
    <property type="term" value="F:metal ion binding"/>
    <property type="evidence" value="ECO:0007669"/>
    <property type="project" value="UniProtKB-KW"/>
</dbReference>
<keyword evidence="7" id="KW-0862">Zinc</keyword>
<evidence type="ECO:0000256" key="9">
    <source>
        <dbReference type="SAM" id="SignalP"/>
    </source>
</evidence>
<keyword evidence="3" id="KW-0645">Protease</keyword>
<dbReference type="OrthoDB" id="2214at2759"/>
<dbReference type="InterPro" id="IPR045175">
    <property type="entry name" value="M28_fam"/>
</dbReference>
<dbReference type="GO" id="GO:0008235">
    <property type="term" value="F:metalloexopeptidase activity"/>
    <property type="evidence" value="ECO:0007669"/>
    <property type="project" value="InterPro"/>
</dbReference>
<dbReference type="Gene3D" id="3.40.630.10">
    <property type="entry name" value="Zn peptidases"/>
    <property type="match status" value="1"/>
</dbReference>